<comment type="caution">
    <text evidence="1">The sequence shown here is derived from an EMBL/GenBank/DDBJ whole genome shotgun (WGS) entry which is preliminary data.</text>
</comment>
<name>A0A4Y2E7E5_ARAVE</name>
<accession>A0A4Y2E7E5</accession>
<gene>
    <name evidence="1" type="ORF">AVEN_22585_1</name>
</gene>
<evidence type="ECO:0000313" key="2">
    <source>
        <dbReference type="Proteomes" id="UP000499080"/>
    </source>
</evidence>
<reference evidence="1 2" key="1">
    <citation type="journal article" date="2019" name="Sci. Rep.">
        <title>Orb-weaving spider Araneus ventricosus genome elucidates the spidroin gene catalogue.</title>
        <authorList>
            <person name="Kono N."/>
            <person name="Nakamura H."/>
            <person name="Ohtoshi R."/>
            <person name="Moran D.A.P."/>
            <person name="Shinohara A."/>
            <person name="Yoshida Y."/>
            <person name="Fujiwara M."/>
            <person name="Mori M."/>
            <person name="Tomita M."/>
            <person name="Arakawa K."/>
        </authorList>
    </citation>
    <scope>NUCLEOTIDE SEQUENCE [LARGE SCALE GENOMIC DNA]</scope>
</reference>
<evidence type="ECO:0000313" key="1">
    <source>
        <dbReference type="EMBL" id="GBM24256.1"/>
    </source>
</evidence>
<organism evidence="1 2">
    <name type="scientific">Araneus ventricosus</name>
    <name type="common">Orbweaver spider</name>
    <name type="synonym">Epeira ventricosa</name>
    <dbReference type="NCBI Taxonomy" id="182803"/>
    <lineage>
        <taxon>Eukaryota</taxon>
        <taxon>Metazoa</taxon>
        <taxon>Ecdysozoa</taxon>
        <taxon>Arthropoda</taxon>
        <taxon>Chelicerata</taxon>
        <taxon>Arachnida</taxon>
        <taxon>Araneae</taxon>
        <taxon>Araneomorphae</taxon>
        <taxon>Entelegynae</taxon>
        <taxon>Araneoidea</taxon>
        <taxon>Araneidae</taxon>
        <taxon>Araneus</taxon>
    </lineage>
</organism>
<dbReference type="EMBL" id="BGPR01000514">
    <property type="protein sequence ID" value="GBM24256.1"/>
    <property type="molecule type" value="Genomic_DNA"/>
</dbReference>
<protein>
    <submittedName>
        <fullName evidence="1">Uncharacterized protein</fullName>
    </submittedName>
</protein>
<dbReference type="Proteomes" id="UP000499080">
    <property type="component" value="Unassembled WGS sequence"/>
</dbReference>
<proteinExistence type="predicted"/>
<dbReference type="AlphaFoldDB" id="A0A4Y2E7E5"/>
<sequence>MGVNCRWLARYVPSAARTTVFSSFPWCRSCTCYGPIRRHVPPVAHTAIVPSGGAYRRCLPFYVPSGGAYHQWLALLCSIMRHSIPSCGVYRRCLALICPIRLSLPPVASLFICLFCF</sequence>
<keyword evidence="2" id="KW-1185">Reference proteome</keyword>